<evidence type="ECO:0000313" key="3">
    <source>
        <dbReference type="EMBL" id="GGJ50986.1"/>
    </source>
</evidence>
<evidence type="ECO:0008006" key="5">
    <source>
        <dbReference type="Google" id="ProtNLM"/>
    </source>
</evidence>
<dbReference type="InterPro" id="IPR008599">
    <property type="entry name" value="Diacid_rec"/>
</dbReference>
<dbReference type="PANTHER" id="PTHR33744:SF15">
    <property type="entry name" value="CARBOHYDRATE DIACID REGULATOR"/>
    <property type="match status" value="1"/>
</dbReference>
<feature type="domain" description="PucR C-terminal helix-turn-helix" evidence="2">
    <location>
        <begin position="294"/>
        <end position="341"/>
    </location>
</feature>
<evidence type="ECO:0000259" key="2">
    <source>
        <dbReference type="Pfam" id="PF13556"/>
    </source>
</evidence>
<dbReference type="PANTHER" id="PTHR33744">
    <property type="entry name" value="CARBOHYDRATE DIACID REGULATOR"/>
    <property type="match status" value="1"/>
</dbReference>
<gene>
    <name evidence="3" type="ORF">GCM10007173_06930</name>
</gene>
<comment type="caution">
    <text evidence="3">The sequence shown here is derived from an EMBL/GenBank/DDBJ whole genome shotgun (WGS) entry which is preliminary data.</text>
</comment>
<keyword evidence="4" id="KW-1185">Reference proteome</keyword>
<proteinExistence type="predicted"/>
<dbReference type="GeneID" id="303303086"/>
<dbReference type="Proteomes" id="UP000606115">
    <property type="component" value="Unassembled WGS sequence"/>
</dbReference>
<reference evidence="4" key="1">
    <citation type="journal article" date="2019" name="Int. J. Syst. Evol. Microbiol.">
        <title>The Global Catalogue of Microorganisms (GCM) 10K type strain sequencing project: providing services to taxonomists for standard genome sequencing and annotation.</title>
        <authorList>
            <consortium name="The Broad Institute Genomics Platform"/>
            <consortium name="The Broad Institute Genome Sequencing Center for Infectious Disease"/>
            <person name="Wu L."/>
            <person name="Ma J."/>
        </authorList>
    </citation>
    <scope>NUCLEOTIDE SEQUENCE [LARGE SCALE GENOMIC DNA]</scope>
    <source>
        <strain evidence="4">CGMCC 1.3685</strain>
    </source>
</reference>
<dbReference type="Gene3D" id="1.10.10.2840">
    <property type="entry name" value="PucR C-terminal helix-turn-helix domain"/>
    <property type="match status" value="1"/>
</dbReference>
<dbReference type="Pfam" id="PF05651">
    <property type="entry name" value="Diacid_rec"/>
    <property type="match status" value="1"/>
</dbReference>
<organism evidence="3 4">
    <name type="scientific">Glutamicibacter ardleyensis</name>
    <dbReference type="NCBI Taxonomy" id="225894"/>
    <lineage>
        <taxon>Bacteria</taxon>
        <taxon>Bacillati</taxon>
        <taxon>Actinomycetota</taxon>
        <taxon>Actinomycetes</taxon>
        <taxon>Micrococcales</taxon>
        <taxon>Micrococcaceae</taxon>
        <taxon>Glutamicibacter</taxon>
    </lineage>
</organism>
<dbReference type="InterPro" id="IPR042070">
    <property type="entry name" value="PucR_C-HTH_sf"/>
</dbReference>
<evidence type="ECO:0000259" key="1">
    <source>
        <dbReference type="Pfam" id="PF05651"/>
    </source>
</evidence>
<name>A0ABQ2DC77_9MICC</name>
<dbReference type="InterPro" id="IPR025736">
    <property type="entry name" value="PucR_C-HTH_dom"/>
</dbReference>
<sequence>MEEQEPIRLSGDLAQKVVDTIAPTINRHVNIMNSHGIIIASSDRSRVGSHHEGSLEAIRSNRIVDIEQTDAAAGTQPGVNAPLILNEQLCGVVGVTGAPGEVRPLANLIALTVQLLFAQEREHGRSSRRETEARDLISALLAGSADADLIDRRLAAHGLRAPWILELWIPQEPRPDFRQQQAVEGQRTAWIYLSGGYWRLRTSQANIDETHIAHGDKYLESAQSAKATQLLHEAEVLRVLSRRPQLLPRRESRRIWSPEVAVAIARTPERNLETLAELAANVNAEQGRTLLVIASANSMLEAAEYLHIHRNTLVQRIDRAGQLTGLDIRHSAQFLRLQHSLYASIALGQLHIF</sequence>
<dbReference type="InterPro" id="IPR051448">
    <property type="entry name" value="CdaR-like_regulators"/>
</dbReference>
<evidence type="ECO:0000313" key="4">
    <source>
        <dbReference type="Proteomes" id="UP000606115"/>
    </source>
</evidence>
<protein>
    <recommendedName>
        <fullName evidence="5">Sugar diacid recognition family protein</fullName>
    </recommendedName>
</protein>
<dbReference type="RefSeq" id="WP_188683702.1">
    <property type="nucleotide sequence ID" value="NZ_BMKX01000001.1"/>
</dbReference>
<accession>A0ABQ2DC77</accession>
<feature type="domain" description="Putative sugar diacid recognition" evidence="1">
    <location>
        <begin position="10"/>
        <end position="139"/>
    </location>
</feature>
<dbReference type="EMBL" id="BMKX01000001">
    <property type="protein sequence ID" value="GGJ50986.1"/>
    <property type="molecule type" value="Genomic_DNA"/>
</dbReference>
<dbReference type="Pfam" id="PF13556">
    <property type="entry name" value="HTH_30"/>
    <property type="match status" value="1"/>
</dbReference>